<organism evidence="10 11">
    <name type="scientific">[Roseibacterium] beibuensis</name>
    <dbReference type="NCBI Taxonomy" id="1193142"/>
    <lineage>
        <taxon>Bacteria</taxon>
        <taxon>Pseudomonadati</taxon>
        <taxon>Pseudomonadota</taxon>
        <taxon>Alphaproteobacteria</taxon>
        <taxon>Rhodobacterales</taxon>
        <taxon>Roseobacteraceae</taxon>
        <taxon>Roseicyclus</taxon>
    </lineage>
</organism>
<keyword evidence="6 7" id="KW-0472">Membrane</keyword>
<feature type="transmembrane region" description="Helical" evidence="7">
    <location>
        <begin position="315"/>
        <end position="341"/>
    </location>
</feature>
<keyword evidence="3" id="KW-1003">Cell membrane</keyword>
<dbReference type="InterPro" id="IPR025857">
    <property type="entry name" value="MacB_PCD"/>
</dbReference>
<evidence type="ECO:0000259" key="8">
    <source>
        <dbReference type="Pfam" id="PF02687"/>
    </source>
</evidence>
<evidence type="ECO:0000256" key="5">
    <source>
        <dbReference type="ARBA" id="ARBA00022989"/>
    </source>
</evidence>
<dbReference type="PANTHER" id="PTHR30489:SF0">
    <property type="entry name" value="LIPOPROTEIN-RELEASING SYSTEM TRANSMEMBRANE PROTEIN LOLE"/>
    <property type="match status" value="1"/>
</dbReference>
<evidence type="ECO:0000256" key="3">
    <source>
        <dbReference type="ARBA" id="ARBA00022475"/>
    </source>
</evidence>
<comment type="subcellular location">
    <subcellularLocation>
        <location evidence="1">Cell membrane</location>
        <topology evidence="1">Multi-pass membrane protein</topology>
    </subcellularLocation>
</comment>
<gene>
    <name evidence="10" type="ORF">GCM10023209_08810</name>
</gene>
<dbReference type="InterPro" id="IPR003838">
    <property type="entry name" value="ABC3_permease_C"/>
</dbReference>
<keyword evidence="4 7" id="KW-0812">Transmembrane</keyword>
<comment type="caution">
    <text evidence="10">The sequence shown here is derived from an EMBL/GenBank/DDBJ whole genome shotgun (WGS) entry which is preliminary data.</text>
</comment>
<evidence type="ECO:0000313" key="11">
    <source>
        <dbReference type="Proteomes" id="UP001499910"/>
    </source>
</evidence>
<evidence type="ECO:0000256" key="2">
    <source>
        <dbReference type="ARBA" id="ARBA00005236"/>
    </source>
</evidence>
<dbReference type="Pfam" id="PF02687">
    <property type="entry name" value="FtsX"/>
    <property type="match status" value="2"/>
</dbReference>
<protein>
    <submittedName>
        <fullName evidence="10">ABC transporter permease</fullName>
    </submittedName>
</protein>
<evidence type="ECO:0000256" key="7">
    <source>
        <dbReference type="SAM" id="Phobius"/>
    </source>
</evidence>
<feature type="transmembrane region" description="Helical" evidence="7">
    <location>
        <begin position="20"/>
        <end position="43"/>
    </location>
</feature>
<name>A0ABP9KZ54_9RHOB</name>
<evidence type="ECO:0000256" key="6">
    <source>
        <dbReference type="ARBA" id="ARBA00023136"/>
    </source>
</evidence>
<feature type="domain" description="ABC3 transporter permease C-terminal" evidence="8">
    <location>
        <begin position="277"/>
        <end position="391"/>
    </location>
</feature>
<keyword evidence="5 7" id="KW-1133">Transmembrane helix</keyword>
<dbReference type="InterPro" id="IPR051447">
    <property type="entry name" value="Lipoprotein-release_system"/>
</dbReference>
<reference evidence="11" key="1">
    <citation type="journal article" date="2019" name="Int. J. Syst. Evol. Microbiol.">
        <title>The Global Catalogue of Microorganisms (GCM) 10K type strain sequencing project: providing services to taxonomists for standard genome sequencing and annotation.</title>
        <authorList>
            <consortium name="The Broad Institute Genomics Platform"/>
            <consortium name="The Broad Institute Genome Sequencing Center for Infectious Disease"/>
            <person name="Wu L."/>
            <person name="Ma J."/>
        </authorList>
    </citation>
    <scope>NUCLEOTIDE SEQUENCE [LARGE SCALE GENOMIC DNA]</scope>
    <source>
        <strain evidence="11">JCM 18015</strain>
    </source>
</reference>
<proteinExistence type="inferred from homology"/>
<feature type="domain" description="MacB-like periplasmic core" evidence="9">
    <location>
        <begin position="437"/>
        <end position="634"/>
    </location>
</feature>
<evidence type="ECO:0000256" key="1">
    <source>
        <dbReference type="ARBA" id="ARBA00004651"/>
    </source>
</evidence>
<accession>A0ABP9KZ54</accession>
<dbReference type="Pfam" id="PF12704">
    <property type="entry name" value="MacB_PCD"/>
    <property type="match status" value="1"/>
</dbReference>
<evidence type="ECO:0000256" key="4">
    <source>
        <dbReference type="ARBA" id="ARBA00022692"/>
    </source>
</evidence>
<keyword evidence="11" id="KW-1185">Reference proteome</keyword>
<feature type="domain" description="ABC3 transporter permease C-terminal" evidence="8">
    <location>
        <begin position="665"/>
        <end position="778"/>
    </location>
</feature>
<evidence type="ECO:0000313" key="10">
    <source>
        <dbReference type="EMBL" id="GAA5068338.1"/>
    </source>
</evidence>
<sequence length="791" mass="85711">MVSGMQALDKKLLRDFRRLWLQALAIAMVLACGVAILLTAFGMHSALTDTRDAYYERNRFADVFVEARRAPQSLLPEIMAIPGVVTAEARVTGAAILDLPGRTETATGRILSWPEGDDPLLNVPLLRSGVPPRVERPDEVMVTEAFAEANGFEIGDGFTANINGQARDLTITGTVLSPEFIYTIGPGALMPDNEGFGIIWMTEQAVAAAFDMAGAFNAVSLRLGADAREAEVLDRLDTLLEPYGGLGAYGRDRQQSDSFVSAEIDQLRGMAMVVPPIFFAISAFLVGMVMSRIVALERSEIGLLKALGYSDLEVLAHYMMLAGLIALFGIAIGWGAGTLMARGMALQYARFFDFPYLLFRVPAWVYAMSGLVALVTTLLGAVRAALAASRLAPAIAMQPPAPPRFRRSAFDGLMRGMRLSQGTIMVLRSMIRWPVRSALTALGLACAVSSIVASSFMYDALDEIMDLAFYQANRQDAMVLFTNDLPETALAEVERLPGVLQAEPQQFHAAVLRNGPREKTVSLEARHPDASLSRVIGADGQPIIAPPGGILLAERLAGHLELAVGDTVEVEFLTGRRETHEMLVTGLVEQYFGLGAYVDAGFLDETFRQSPRMNVANLIVDEAQLDALHARLQDLPALSGLIMMTDTRRGFMDTINENVAIVNGVYATIAILITVGVAYNAARIQMSERARELASLRILGFTRGEVSAILVGEIMLLAVIAQPVGWLLGAWIARAMSNAFTSDLYGIPLVLEADSFAYASLVVLFACLASVLVVRQRIDRMDLVAVMKTRE</sequence>
<dbReference type="PANTHER" id="PTHR30489">
    <property type="entry name" value="LIPOPROTEIN-RELEASING SYSTEM TRANSMEMBRANE PROTEIN LOLE"/>
    <property type="match status" value="1"/>
</dbReference>
<feature type="transmembrane region" description="Helical" evidence="7">
    <location>
        <begin position="664"/>
        <end position="682"/>
    </location>
</feature>
<dbReference type="EMBL" id="BAABHW010000001">
    <property type="protein sequence ID" value="GAA5068338.1"/>
    <property type="molecule type" value="Genomic_DNA"/>
</dbReference>
<feature type="transmembrane region" description="Helical" evidence="7">
    <location>
        <begin position="706"/>
        <end position="736"/>
    </location>
</feature>
<feature type="transmembrane region" description="Helical" evidence="7">
    <location>
        <begin position="756"/>
        <end position="774"/>
    </location>
</feature>
<comment type="similarity">
    <text evidence="2">Belongs to the ABC-4 integral membrane protein family. LolC/E subfamily.</text>
</comment>
<dbReference type="Proteomes" id="UP001499910">
    <property type="component" value="Unassembled WGS sequence"/>
</dbReference>
<evidence type="ECO:0000259" key="9">
    <source>
        <dbReference type="Pfam" id="PF12704"/>
    </source>
</evidence>
<feature type="transmembrane region" description="Helical" evidence="7">
    <location>
        <begin position="361"/>
        <end position="382"/>
    </location>
</feature>
<feature type="transmembrane region" description="Helical" evidence="7">
    <location>
        <begin position="273"/>
        <end position="294"/>
    </location>
</feature>